<organism evidence="4 5">
    <name type="scientific">Austrofundulus limnaeus</name>
    <name type="common">Annual killifish</name>
    <dbReference type="NCBI Taxonomy" id="52670"/>
    <lineage>
        <taxon>Eukaryota</taxon>
        <taxon>Metazoa</taxon>
        <taxon>Chordata</taxon>
        <taxon>Craniata</taxon>
        <taxon>Vertebrata</taxon>
        <taxon>Euteleostomi</taxon>
        <taxon>Actinopterygii</taxon>
        <taxon>Neopterygii</taxon>
        <taxon>Teleostei</taxon>
        <taxon>Neoteleostei</taxon>
        <taxon>Acanthomorphata</taxon>
        <taxon>Ovalentaria</taxon>
        <taxon>Atherinomorphae</taxon>
        <taxon>Cyprinodontiformes</taxon>
        <taxon>Rivulidae</taxon>
        <taxon>Austrofundulus</taxon>
    </lineage>
</organism>
<accession>A0A2I4BFL0</accession>
<dbReference type="PANTHER" id="PTHR44873">
    <property type="entry name" value="DNAJ HOMOLOG SUBFAMILY C MEMBER 30, MITOCHONDRIAL"/>
    <property type="match status" value="1"/>
</dbReference>
<dbReference type="InterPro" id="IPR053025">
    <property type="entry name" value="Mito_ATP_Synthase-Asso"/>
</dbReference>
<dbReference type="GeneID" id="106519400"/>
<dbReference type="STRING" id="52670.A0A2I4BFL0"/>
<evidence type="ECO:0000256" key="1">
    <source>
        <dbReference type="SAM" id="MobiDB-lite"/>
    </source>
</evidence>
<keyword evidence="2" id="KW-0472">Membrane</keyword>
<evidence type="ECO:0000259" key="3">
    <source>
        <dbReference type="PROSITE" id="PS50076"/>
    </source>
</evidence>
<protein>
    <submittedName>
        <fullName evidence="5">Uncharacterized protein LOC106519400</fullName>
    </submittedName>
</protein>
<keyword evidence="2" id="KW-0812">Transmembrane</keyword>
<keyword evidence="2" id="KW-1133">Transmembrane helix</keyword>
<name>A0A2I4BFL0_AUSLI</name>
<proteinExistence type="predicted"/>
<dbReference type="SUPFAM" id="SSF46565">
    <property type="entry name" value="Chaperone J-domain"/>
    <property type="match status" value="1"/>
</dbReference>
<dbReference type="Proteomes" id="UP000192220">
    <property type="component" value="Unplaced"/>
</dbReference>
<dbReference type="InParanoid" id="A0A2I4BFL0"/>
<dbReference type="PRINTS" id="PR00625">
    <property type="entry name" value="JDOMAIN"/>
</dbReference>
<evidence type="ECO:0000256" key="2">
    <source>
        <dbReference type="SAM" id="Phobius"/>
    </source>
</evidence>
<dbReference type="PANTHER" id="PTHR44873:SF1">
    <property type="entry name" value="DNAJ HOMOLOG SUBFAMILY C MEMBER 30, MITOCHONDRIAL"/>
    <property type="match status" value="1"/>
</dbReference>
<dbReference type="CDD" id="cd06257">
    <property type="entry name" value="DnaJ"/>
    <property type="match status" value="1"/>
</dbReference>
<dbReference type="AlphaFoldDB" id="A0A2I4BFL0"/>
<evidence type="ECO:0000313" key="5">
    <source>
        <dbReference type="RefSeq" id="XP_013866518.1"/>
    </source>
</evidence>
<feature type="domain" description="J" evidence="3">
    <location>
        <begin position="202"/>
        <end position="267"/>
    </location>
</feature>
<feature type="transmembrane region" description="Helical" evidence="2">
    <location>
        <begin position="352"/>
        <end position="372"/>
    </location>
</feature>
<dbReference type="PROSITE" id="PS50076">
    <property type="entry name" value="DNAJ_2"/>
    <property type="match status" value="1"/>
</dbReference>
<dbReference type="Gene3D" id="1.10.287.110">
    <property type="entry name" value="DnaJ domain"/>
    <property type="match status" value="1"/>
</dbReference>
<keyword evidence="4" id="KW-1185">Reference proteome</keyword>
<dbReference type="InterPro" id="IPR001623">
    <property type="entry name" value="DnaJ_domain"/>
</dbReference>
<reference evidence="5" key="1">
    <citation type="submission" date="2025-08" db="UniProtKB">
        <authorList>
            <consortium name="RefSeq"/>
        </authorList>
    </citation>
    <scope>IDENTIFICATION</scope>
    <source>
        <strain evidence="5">Quisiro</strain>
        <tissue evidence="5">Liver</tissue>
    </source>
</reference>
<gene>
    <name evidence="5" type="primary">LOC106519400</name>
</gene>
<feature type="region of interest" description="Disordered" evidence="1">
    <location>
        <begin position="273"/>
        <end position="294"/>
    </location>
</feature>
<evidence type="ECO:0000313" key="4">
    <source>
        <dbReference type="Proteomes" id="UP000192220"/>
    </source>
</evidence>
<dbReference type="FunCoup" id="A0A2I4BFL0">
    <property type="interactions" value="15"/>
</dbReference>
<dbReference type="Pfam" id="PF00226">
    <property type="entry name" value="DnaJ"/>
    <property type="match status" value="1"/>
</dbReference>
<dbReference type="RefSeq" id="XP_013866518.1">
    <property type="nucleotide sequence ID" value="XM_014011064.1"/>
</dbReference>
<sequence length="374" mass="42656">MAEVSRRVIGNGIHRLTVFRTSPNRLLCAEESPGGLVILCASSHSPVKGDDDVQVLSINRAGLVTENLSKLKEAENQQKYVVFPDASSFHLPSSLICCADPIKRLQPSRTGLLISSGLLQEKLLTDSRSPWTRGAVFIHSDAFRCHHQLRSLCTGLFVLTDIRSEDLSRKLRSGHNLRGSAQTRGFSWRSDGSSHLHRSRTTYYDVLKVSPNATQAQIKTAYYKQSFINHPDKNAGSKEATKRFSEISEAYTVLSDVNQRRRYDQVILNQSDLHSAGRPSHKETSSRFKGHQQQQRARHFYQPDGRPIYDFDAYYRAHYGDQLAREWATRAKKKQDEEWMKERELMWKQAKLFTLTYFMMVTVAGILFYSAAKP</sequence>
<dbReference type="OrthoDB" id="376357at2759"/>
<dbReference type="SMART" id="SM00271">
    <property type="entry name" value="DnaJ"/>
    <property type="match status" value="1"/>
</dbReference>
<dbReference type="InterPro" id="IPR036869">
    <property type="entry name" value="J_dom_sf"/>
</dbReference>
<dbReference type="KEGG" id="alim:106519400"/>